<accession>A0A8S5LB37</accession>
<feature type="compositionally biased region" description="Low complexity" evidence="1">
    <location>
        <begin position="111"/>
        <end position="127"/>
    </location>
</feature>
<reference evidence="2" key="1">
    <citation type="journal article" date="2021" name="Proc. Natl. Acad. Sci. U.S.A.">
        <title>A Catalog of Tens of Thousands of Viruses from Human Metagenomes Reveals Hidden Associations with Chronic Diseases.</title>
        <authorList>
            <person name="Tisza M.J."/>
            <person name="Buck C.B."/>
        </authorList>
    </citation>
    <scope>NUCLEOTIDE SEQUENCE</scope>
    <source>
        <strain evidence="2">CtXOZ1</strain>
    </source>
</reference>
<feature type="region of interest" description="Disordered" evidence="1">
    <location>
        <begin position="111"/>
        <end position="130"/>
    </location>
</feature>
<proteinExistence type="predicted"/>
<feature type="region of interest" description="Disordered" evidence="1">
    <location>
        <begin position="1"/>
        <end position="47"/>
    </location>
</feature>
<feature type="compositionally biased region" description="Low complexity" evidence="1">
    <location>
        <begin position="26"/>
        <end position="39"/>
    </location>
</feature>
<evidence type="ECO:0000256" key="1">
    <source>
        <dbReference type="SAM" id="MobiDB-lite"/>
    </source>
</evidence>
<protein>
    <submittedName>
        <fullName evidence="2">Uncharacterized protein</fullName>
    </submittedName>
</protein>
<dbReference type="Pfam" id="PF25690">
    <property type="entry name" value="Phage_gp49"/>
    <property type="match status" value="1"/>
</dbReference>
<evidence type="ECO:0000313" key="2">
    <source>
        <dbReference type="EMBL" id="DAD67220.1"/>
    </source>
</evidence>
<sequence length="187" mass="19446">MSDIFATEETQPADEAQAATSVDVQPEATASAPTTQPAARKASVEDSNGKVVVTLKGGKGYEAPWIVLHCDTVAEANGLLSDDGLKELIDRTTKAGQYFAKQGGVAAPAPAAAAPAQASGGSPYGAPQKPEHISDKVWQLIQQGGTLKRGKNPSNPWVGIAPPKGQQGGITFINDYNEKDAVLKYFG</sequence>
<dbReference type="InterPro" id="IPR057999">
    <property type="entry name" value="Gp49"/>
</dbReference>
<dbReference type="EMBL" id="BK014672">
    <property type="protein sequence ID" value="DAD67220.1"/>
    <property type="molecule type" value="Genomic_DNA"/>
</dbReference>
<name>A0A8S5LB37_9CAUD</name>
<organism evidence="2">
    <name type="scientific">Siphoviridae sp. ctXOZ1</name>
    <dbReference type="NCBI Taxonomy" id="2823585"/>
    <lineage>
        <taxon>Viruses</taxon>
        <taxon>Duplodnaviria</taxon>
        <taxon>Heunggongvirae</taxon>
        <taxon>Uroviricota</taxon>
        <taxon>Caudoviricetes</taxon>
    </lineage>
</organism>